<feature type="transmembrane region" description="Helical" evidence="7">
    <location>
        <begin position="129"/>
        <end position="148"/>
    </location>
</feature>
<evidence type="ECO:0000256" key="7">
    <source>
        <dbReference type="SAM" id="Phobius"/>
    </source>
</evidence>
<feature type="transmembrane region" description="Helical" evidence="7">
    <location>
        <begin position="99"/>
        <end position="123"/>
    </location>
</feature>
<evidence type="ECO:0000256" key="2">
    <source>
        <dbReference type="ARBA" id="ARBA00022692"/>
    </source>
</evidence>
<evidence type="ECO:0000313" key="9">
    <source>
        <dbReference type="Ensembl" id="ENSGWIP00000003244.1"/>
    </source>
</evidence>
<gene>
    <name evidence="9" type="primary">cmtm6</name>
</gene>
<feature type="compositionally biased region" description="Polar residues" evidence="6">
    <location>
        <begin position="175"/>
        <end position="184"/>
    </location>
</feature>
<sequence length="184" mass="20379">MASEVYSSTTVSNPKDSCFQIPSEYLDLKRFILKICEVVLSFVAFLLEELVTSCSNCSALYFFEFCSCTAFFFTVLLLFLLSTSLHRRLGITCWPQLDFVYTAVIAFMFFIASVILASAKIGLDLEKAAVAFGFLVSFLFLLDVGLFWKEKGFPFKRGDAGSPGSVEVPPESEKLSSVVNGNAE</sequence>
<dbReference type="Pfam" id="PF01284">
    <property type="entry name" value="MARVEL"/>
    <property type="match status" value="1"/>
</dbReference>
<evidence type="ECO:0000313" key="10">
    <source>
        <dbReference type="Proteomes" id="UP000694680"/>
    </source>
</evidence>
<dbReference type="InterPro" id="IPR008253">
    <property type="entry name" value="Marvel"/>
</dbReference>
<evidence type="ECO:0000256" key="4">
    <source>
        <dbReference type="ARBA" id="ARBA00023136"/>
    </source>
</evidence>
<keyword evidence="4 5" id="KW-0472">Membrane</keyword>
<dbReference type="CTD" id="54918"/>
<dbReference type="Ensembl" id="ENSGWIT00000003514.1">
    <property type="protein sequence ID" value="ENSGWIP00000003244.1"/>
    <property type="gene ID" value="ENSGWIG00000001795.1"/>
</dbReference>
<feature type="transmembrane region" description="Helical" evidence="7">
    <location>
        <begin position="59"/>
        <end position="79"/>
    </location>
</feature>
<evidence type="ECO:0000256" key="5">
    <source>
        <dbReference type="PROSITE-ProRule" id="PRU00581"/>
    </source>
</evidence>
<accession>A0A8C5DAV7</accession>
<protein>
    <recommendedName>
        <fullName evidence="8">MARVEL domain-containing protein</fullName>
    </recommendedName>
</protein>
<dbReference type="RefSeq" id="XP_028326666.1">
    <property type="nucleotide sequence ID" value="XM_028470865.1"/>
</dbReference>
<dbReference type="GO" id="GO:0016020">
    <property type="term" value="C:membrane"/>
    <property type="evidence" value="ECO:0007669"/>
    <property type="project" value="UniProtKB-SubCell"/>
</dbReference>
<dbReference type="InterPro" id="IPR050578">
    <property type="entry name" value="MARVEL-CKLF_proteins"/>
</dbReference>
<keyword evidence="3 7" id="KW-1133">Transmembrane helix</keyword>
<proteinExistence type="predicted"/>
<keyword evidence="10" id="KW-1185">Reference proteome</keyword>
<evidence type="ECO:0000256" key="6">
    <source>
        <dbReference type="SAM" id="MobiDB-lite"/>
    </source>
</evidence>
<reference evidence="9" key="3">
    <citation type="submission" date="2025-09" db="UniProtKB">
        <authorList>
            <consortium name="Ensembl"/>
        </authorList>
    </citation>
    <scope>IDENTIFICATION</scope>
</reference>
<organism evidence="9 10">
    <name type="scientific">Gouania willdenowi</name>
    <name type="common">Blunt-snouted clingfish</name>
    <name type="synonym">Lepadogaster willdenowi</name>
    <dbReference type="NCBI Taxonomy" id="441366"/>
    <lineage>
        <taxon>Eukaryota</taxon>
        <taxon>Metazoa</taxon>
        <taxon>Chordata</taxon>
        <taxon>Craniata</taxon>
        <taxon>Vertebrata</taxon>
        <taxon>Euteleostomi</taxon>
        <taxon>Actinopterygii</taxon>
        <taxon>Neopterygii</taxon>
        <taxon>Teleostei</taxon>
        <taxon>Neoteleostei</taxon>
        <taxon>Acanthomorphata</taxon>
        <taxon>Ovalentaria</taxon>
        <taxon>Blenniimorphae</taxon>
        <taxon>Blenniiformes</taxon>
        <taxon>Gobiesocoidei</taxon>
        <taxon>Gobiesocidae</taxon>
        <taxon>Gobiesocinae</taxon>
        <taxon>Gouania</taxon>
    </lineage>
</organism>
<dbReference type="PANTHER" id="PTHR22776">
    <property type="entry name" value="MARVEL-CONTAINING POTENTIAL LIPID RAFT-ASSOCIATED PROTEIN"/>
    <property type="match status" value="1"/>
</dbReference>
<feature type="domain" description="MARVEL" evidence="8">
    <location>
        <begin position="25"/>
        <end position="152"/>
    </location>
</feature>
<comment type="subcellular location">
    <subcellularLocation>
        <location evidence="1">Membrane</location>
        <topology evidence="1">Multi-pass membrane protein</topology>
    </subcellularLocation>
</comment>
<dbReference type="AlphaFoldDB" id="A0A8C5DAV7"/>
<evidence type="ECO:0000256" key="1">
    <source>
        <dbReference type="ARBA" id="ARBA00004141"/>
    </source>
</evidence>
<dbReference type="PANTHER" id="PTHR22776:SF25">
    <property type="entry name" value="CKLF-LIKE MARVEL TRANSMEMBRANE DOMAIN-CONTAINING PROTEIN 6"/>
    <property type="match status" value="1"/>
</dbReference>
<feature type="region of interest" description="Disordered" evidence="6">
    <location>
        <begin position="159"/>
        <end position="184"/>
    </location>
</feature>
<dbReference type="OrthoDB" id="10028364at2759"/>
<reference evidence="9" key="1">
    <citation type="submission" date="2020-06" db="EMBL/GenBank/DDBJ databases">
        <authorList>
            <consortium name="Wellcome Sanger Institute Data Sharing"/>
        </authorList>
    </citation>
    <scope>NUCLEOTIDE SEQUENCE [LARGE SCALE GENOMIC DNA]</scope>
</reference>
<name>A0A8C5DAV7_GOUWI</name>
<evidence type="ECO:0000259" key="8">
    <source>
        <dbReference type="PROSITE" id="PS51225"/>
    </source>
</evidence>
<keyword evidence="2 5" id="KW-0812">Transmembrane</keyword>
<dbReference type="PROSITE" id="PS51225">
    <property type="entry name" value="MARVEL"/>
    <property type="match status" value="1"/>
</dbReference>
<dbReference type="GeneID" id="114478067"/>
<dbReference type="Proteomes" id="UP000694680">
    <property type="component" value="Chromosome 16"/>
</dbReference>
<evidence type="ECO:0000256" key="3">
    <source>
        <dbReference type="ARBA" id="ARBA00022989"/>
    </source>
</evidence>
<reference evidence="9" key="2">
    <citation type="submission" date="2025-08" db="UniProtKB">
        <authorList>
            <consortium name="Ensembl"/>
        </authorList>
    </citation>
    <scope>IDENTIFICATION</scope>
</reference>